<evidence type="ECO:0000313" key="1">
    <source>
        <dbReference type="EMBL" id="CCV66115.1"/>
    </source>
</evidence>
<gene>
    <name evidence="1" type="ORF">BN85310940</name>
</gene>
<organism evidence="1 2">
    <name type="scientific">Acholeplasma brassicae</name>
    <dbReference type="NCBI Taxonomy" id="61635"/>
    <lineage>
        <taxon>Bacteria</taxon>
        <taxon>Bacillati</taxon>
        <taxon>Mycoplasmatota</taxon>
        <taxon>Mollicutes</taxon>
        <taxon>Acholeplasmatales</taxon>
        <taxon>Acholeplasmataceae</taxon>
        <taxon>Acholeplasma</taxon>
    </lineage>
</organism>
<reference evidence="1 2" key="1">
    <citation type="journal article" date="2013" name="J. Mol. Microbiol. Biotechnol.">
        <title>Analysis of the Complete Genomes of Acholeplasma brassicae , A. palmae and A. laidlawii and Their Comparison to the Obligate Parasites from ' Candidatus Phytoplasma'.</title>
        <authorList>
            <person name="Kube M."/>
            <person name="Siewert C."/>
            <person name="Migdoll A.M."/>
            <person name="Duduk B."/>
            <person name="Holz S."/>
            <person name="Rabus R."/>
            <person name="Seemuller E."/>
            <person name="Mitrovic J."/>
            <person name="Muller I."/>
            <person name="Buttner C."/>
            <person name="Reinhardt R."/>
        </authorList>
    </citation>
    <scope>NUCLEOTIDE SEQUENCE [LARGE SCALE GENOMIC DNA]</scope>
    <source>
        <strain evidence="2">0502</strain>
    </source>
</reference>
<evidence type="ECO:0000313" key="2">
    <source>
        <dbReference type="Proteomes" id="UP000032737"/>
    </source>
</evidence>
<keyword evidence="2" id="KW-1185">Reference proteome</keyword>
<dbReference type="RefSeq" id="WP_030004975.1">
    <property type="nucleotide sequence ID" value="NC_022549.1"/>
</dbReference>
<dbReference type="EMBL" id="FO681348">
    <property type="protein sequence ID" value="CCV66115.1"/>
    <property type="molecule type" value="Genomic_DNA"/>
</dbReference>
<proteinExistence type="predicted"/>
<dbReference type="AlphaFoldDB" id="U4KP50"/>
<sequence length="100" mass="11797">MEQQWNSINNEKDIEYVSTLFGYFYDACIKEVKYISGSYVGDDSRMKPIDDLRQVYMIIQKQNKEHSVIEFLFDGVERFNLVPANEEYDSIISGLLLKNR</sequence>
<accession>U4KP50</accession>
<dbReference type="HOGENOM" id="CLU_2299516_0_0_14"/>
<dbReference type="KEGG" id="abra:BN85310940"/>
<name>U4KP50_9MOLU</name>
<protein>
    <submittedName>
        <fullName evidence="1">Uncharacterized protein</fullName>
    </submittedName>
</protein>
<dbReference type="Proteomes" id="UP000032737">
    <property type="component" value="Chromosome"/>
</dbReference>